<dbReference type="GO" id="GO:0015631">
    <property type="term" value="F:tubulin binding"/>
    <property type="evidence" value="ECO:0007669"/>
    <property type="project" value="TreeGrafter"/>
</dbReference>
<sequence length="507" mass="57550">PGAYVLPAEYPQLLSDHVALSQEEPIYISKPVGLSRGRGIAVFKDPSSASYEGMSVVQEYIKNPFLIGGHKFDLRLYVLVPCGRPLSIYIYQEGLVRFASEPFNLDELDNRYSHLTNSSINYLNPGGPTEEAGEGCKWTLSQLRHFFRQYELNDWLLWQRIRVLIILTLFSQANGMNNSSHTGTFELLGFDVLVDNTLKPWLLEVNKSPSLAYFCEIDAWVKKPMLHGMFDLLGLGPWEDSGISDRELRKWDFDYAKRLDSSYARNIFAKQAIMTQPTSDVEDCGFCLSKRGDDVSSSSSCASSSDDFSSKNQKPERLSPEPRSRSLVREDRNIRFAIPIPSHFVRIPRSRSSGDVSSRSSDECSKSEEIIGPNDTYFFKLIIHQFEKVKGERRAERAAIRYRARGKTCGPSTGGQCSQCEASQLRIWTKSCPQEVKGWVRAFPFNSKTRDVARVTPVNILEGVQEVKRFFSIVTRTFGHLPTEDEARLNEHVKKAMGPHFHSWMPS</sequence>
<dbReference type="PROSITE" id="PS51221">
    <property type="entry name" value="TTL"/>
    <property type="match status" value="1"/>
</dbReference>
<evidence type="ECO:0000256" key="1">
    <source>
        <dbReference type="ARBA" id="ARBA00022598"/>
    </source>
</evidence>
<dbReference type="Pfam" id="PF03133">
    <property type="entry name" value="TTL"/>
    <property type="match status" value="1"/>
</dbReference>
<proteinExistence type="predicted"/>
<gene>
    <name evidence="5" type="ORF">DSTB1V02_LOCUS749</name>
</gene>
<keyword evidence="6" id="KW-1185">Reference proteome</keyword>
<name>A0A7R8X6T2_9CRUS</name>
<dbReference type="Proteomes" id="UP000677054">
    <property type="component" value="Unassembled WGS sequence"/>
</dbReference>
<accession>A0A7R8X6T2</accession>
<protein>
    <submittedName>
        <fullName evidence="5">Uncharacterized protein</fullName>
    </submittedName>
</protein>
<feature type="compositionally biased region" description="Low complexity" evidence="4">
    <location>
        <begin position="295"/>
        <end position="307"/>
    </location>
</feature>
<evidence type="ECO:0000256" key="3">
    <source>
        <dbReference type="ARBA" id="ARBA00022840"/>
    </source>
</evidence>
<dbReference type="EMBL" id="LR899575">
    <property type="protein sequence ID" value="CAD7240738.1"/>
    <property type="molecule type" value="Genomic_DNA"/>
</dbReference>
<keyword evidence="2" id="KW-0547">Nucleotide-binding</keyword>
<dbReference type="GO" id="GO:0005524">
    <property type="term" value="F:ATP binding"/>
    <property type="evidence" value="ECO:0007669"/>
    <property type="project" value="UniProtKB-KW"/>
</dbReference>
<dbReference type="PANTHER" id="PTHR12241:SF118">
    <property type="entry name" value="TUBULIN POLYGLUTAMYLASE TTLL2-RELATED"/>
    <property type="match status" value="1"/>
</dbReference>
<dbReference type="EMBL" id="CAJPEV010000058">
    <property type="protein sequence ID" value="CAG0879777.1"/>
    <property type="molecule type" value="Genomic_DNA"/>
</dbReference>
<feature type="non-terminal residue" evidence="5">
    <location>
        <position position="1"/>
    </location>
</feature>
<dbReference type="SUPFAM" id="SSF56059">
    <property type="entry name" value="Glutathione synthetase ATP-binding domain-like"/>
    <property type="match status" value="1"/>
</dbReference>
<organism evidence="5">
    <name type="scientific">Darwinula stevensoni</name>
    <dbReference type="NCBI Taxonomy" id="69355"/>
    <lineage>
        <taxon>Eukaryota</taxon>
        <taxon>Metazoa</taxon>
        <taxon>Ecdysozoa</taxon>
        <taxon>Arthropoda</taxon>
        <taxon>Crustacea</taxon>
        <taxon>Oligostraca</taxon>
        <taxon>Ostracoda</taxon>
        <taxon>Podocopa</taxon>
        <taxon>Podocopida</taxon>
        <taxon>Darwinulocopina</taxon>
        <taxon>Darwinuloidea</taxon>
        <taxon>Darwinulidae</taxon>
        <taxon>Darwinula</taxon>
    </lineage>
</organism>
<reference evidence="5" key="1">
    <citation type="submission" date="2020-11" db="EMBL/GenBank/DDBJ databases">
        <authorList>
            <person name="Tran Van P."/>
        </authorList>
    </citation>
    <scope>NUCLEOTIDE SEQUENCE</scope>
</reference>
<dbReference type="InterPro" id="IPR004344">
    <property type="entry name" value="TTL/TTLL_fam"/>
</dbReference>
<dbReference type="Gene3D" id="3.30.470.20">
    <property type="entry name" value="ATP-grasp fold, B domain"/>
    <property type="match status" value="1"/>
</dbReference>
<evidence type="ECO:0000256" key="4">
    <source>
        <dbReference type="SAM" id="MobiDB-lite"/>
    </source>
</evidence>
<feature type="region of interest" description="Disordered" evidence="4">
    <location>
        <begin position="292"/>
        <end position="326"/>
    </location>
</feature>
<keyword evidence="1" id="KW-0436">Ligase</keyword>
<evidence type="ECO:0000313" key="5">
    <source>
        <dbReference type="EMBL" id="CAD7240738.1"/>
    </source>
</evidence>
<dbReference type="AlphaFoldDB" id="A0A7R8X6T2"/>
<feature type="compositionally biased region" description="Basic and acidic residues" evidence="4">
    <location>
        <begin position="313"/>
        <end position="326"/>
    </location>
</feature>
<evidence type="ECO:0000313" key="6">
    <source>
        <dbReference type="Proteomes" id="UP000677054"/>
    </source>
</evidence>
<dbReference type="GO" id="GO:0036064">
    <property type="term" value="C:ciliary basal body"/>
    <property type="evidence" value="ECO:0007669"/>
    <property type="project" value="TreeGrafter"/>
</dbReference>
<keyword evidence="3" id="KW-0067">ATP-binding</keyword>
<evidence type="ECO:0000256" key="2">
    <source>
        <dbReference type="ARBA" id="ARBA00022741"/>
    </source>
</evidence>
<dbReference type="PANTHER" id="PTHR12241">
    <property type="entry name" value="TUBULIN POLYGLUTAMYLASE"/>
    <property type="match status" value="1"/>
</dbReference>
<dbReference type="GO" id="GO:0000226">
    <property type="term" value="P:microtubule cytoskeleton organization"/>
    <property type="evidence" value="ECO:0007669"/>
    <property type="project" value="TreeGrafter"/>
</dbReference>
<dbReference type="OrthoDB" id="277439at2759"/>
<dbReference type="GO" id="GO:0070740">
    <property type="term" value="F:tubulin-glutamic acid ligase activity"/>
    <property type="evidence" value="ECO:0007669"/>
    <property type="project" value="TreeGrafter"/>
</dbReference>